<evidence type="ECO:0008006" key="6">
    <source>
        <dbReference type="Google" id="ProtNLM"/>
    </source>
</evidence>
<reference evidence="4" key="2">
    <citation type="journal article" date="2019" name="Genome Biol. Evol.">
        <title>Day and night: Metabolic profiles and evolutionary relationships of six axenic non-marine cyanobacteria.</title>
        <authorList>
            <person name="Will S.E."/>
            <person name="Henke P."/>
            <person name="Boedeker C."/>
            <person name="Huang S."/>
            <person name="Brinkmann H."/>
            <person name="Rohde M."/>
            <person name="Jarek M."/>
            <person name="Friedl T."/>
            <person name="Seufert S."/>
            <person name="Schumacher M."/>
            <person name="Overmann J."/>
            <person name="Neumann-Schaal M."/>
            <person name="Petersen J."/>
        </authorList>
    </citation>
    <scope>NUCLEOTIDE SEQUENCE [LARGE SCALE GENOMIC DNA]</scope>
    <source>
        <strain evidence="4">PCC 7102</strain>
    </source>
</reference>
<dbReference type="GO" id="GO:0003723">
    <property type="term" value="F:RNA binding"/>
    <property type="evidence" value="ECO:0007669"/>
    <property type="project" value="UniProtKB-KW"/>
</dbReference>
<reference evidence="4" key="1">
    <citation type="submission" date="2018-12" db="EMBL/GenBank/DDBJ databases">
        <authorList>
            <person name="Will S."/>
            <person name="Neumann-Schaal M."/>
            <person name="Henke P."/>
        </authorList>
    </citation>
    <scope>NUCLEOTIDE SEQUENCE</scope>
    <source>
        <strain evidence="4">PCC 7102</strain>
    </source>
</reference>
<keyword evidence="1" id="KW-0963">Cytoplasm</keyword>
<evidence type="ECO:0000256" key="3">
    <source>
        <dbReference type="SAM" id="MobiDB-lite"/>
    </source>
</evidence>
<dbReference type="Pfam" id="PF13083">
    <property type="entry name" value="KH_KhpA-B"/>
    <property type="match status" value="1"/>
</dbReference>
<protein>
    <recommendedName>
        <fullName evidence="6">RNA-binding protein</fullName>
    </recommendedName>
</protein>
<dbReference type="EMBL" id="RSCL01000001">
    <property type="protein sequence ID" value="RUT09842.1"/>
    <property type="molecule type" value="Genomic_DNA"/>
</dbReference>
<dbReference type="Proteomes" id="UP000271624">
    <property type="component" value="Unassembled WGS sequence"/>
</dbReference>
<comment type="caution">
    <text evidence="4">The sequence shown here is derived from an EMBL/GenBank/DDBJ whole genome shotgun (WGS) entry which is preliminary data.</text>
</comment>
<evidence type="ECO:0000256" key="2">
    <source>
        <dbReference type="ARBA" id="ARBA00022884"/>
    </source>
</evidence>
<dbReference type="RefSeq" id="WP_073616803.1">
    <property type="nucleotide sequence ID" value="NZ_RSCL01000001.1"/>
</dbReference>
<feature type="region of interest" description="Disordered" evidence="3">
    <location>
        <begin position="99"/>
        <end position="151"/>
    </location>
</feature>
<name>A0A433VUW6_9CYAN</name>
<proteinExistence type="predicted"/>
<gene>
    <name evidence="4" type="ORF">DSM106972_003370</name>
</gene>
<dbReference type="AlphaFoldDB" id="A0A433VUW6"/>
<keyword evidence="2" id="KW-0694">RNA-binding</keyword>
<accession>A0A433VUW6</accession>
<dbReference type="PANTHER" id="PTHR34654:SF1">
    <property type="entry name" value="RNA-BINDING PROTEIN KHPA"/>
    <property type="match status" value="1"/>
</dbReference>
<keyword evidence="5" id="KW-1185">Reference proteome</keyword>
<evidence type="ECO:0000313" key="5">
    <source>
        <dbReference type="Proteomes" id="UP000271624"/>
    </source>
</evidence>
<dbReference type="PANTHER" id="PTHR34654">
    <property type="entry name" value="UPF0109 PROTEIN SCO5592"/>
    <property type="match status" value="1"/>
</dbReference>
<evidence type="ECO:0000256" key="1">
    <source>
        <dbReference type="ARBA" id="ARBA00022490"/>
    </source>
</evidence>
<feature type="compositionally biased region" description="Basic and acidic residues" evidence="3">
    <location>
        <begin position="110"/>
        <end position="125"/>
    </location>
</feature>
<dbReference type="InterPro" id="IPR020627">
    <property type="entry name" value="KhpA"/>
</dbReference>
<organism evidence="4 5">
    <name type="scientific">Dulcicalothrix desertica PCC 7102</name>
    <dbReference type="NCBI Taxonomy" id="232991"/>
    <lineage>
        <taxon>Bacteria</taxon>
        <taxon>Bacillati</taxon>
        <taxon>Cyanobacteriota</taxon>
        <taxon>Cyanophyceae</taxon>
        <taxon>Nostocales</taxon>
        <taxon>Calotrichaceae</taxon>
        <taxon>Dulcicalothrix</taxon>
    </lineage>
</organism>
<feature type="compositionally biased region" description="Low complexity" evidence="3">
    <location>
        <begin position="126"/>
        <end position="139"/>
    </location>
</feature>
<evidence type="ECO:0000313" key="4">
    <source>
        <dbReference type="EMBL" id="RUT09842.1"/>
    </source>
</evidence>
<dbReference type="CDD" id="cd22533">
    <property type="entry name" value="KH-II_YlqC-like"/>
    <property type="match status" value="1"/>
</dbReference>
<sequence length="151" mass="16987">MQNPRHNVAINSSAPDYTDLVRYLIEPFLESPESLSIDCELSSNRNRIWIRVAFSSADKGKVFGRGGRNIQAIRTCLMSFAQLTGQSVYLDIFGSGGSRDEMSFDEDNEERYAPPRSRDTRDRRTISTNSSSSSSGTNGQRPFIKPRSRQV</sequence>
<dbReference type="OrthoDB" id="511849at2"/>